<evidence type="ECO:0000313" key="8">
    <source>
        <dbReference type="Proteomes" id="UP000565286"/>
    </source>
</evidence>
<feature type="transmembrane region" description="Helical" evidence="6">
    <location>
        <begin position="202"/>
        <end position="224"/>
    </location>
</feature>
<dbReference type="PANTHER" id="PTHR39087">
    <property type="entry name" value="UPF0104 MEMBRANE PROTEIN MJ1595"/>
    <property type="match status" value="1"/>
</dbReference>
<accession>A0A7W6CCT9</accession>
<evidence type="ECO:0000256" key="1">
    <source>
        <dbReference type="ARBA" id="ARBA00004651"/>
    </source>
</evidence>
<keyword evidence="8" id="KW-1185">Reference proteome</keyword>
<evidence type="ECO:0000256" key="2">
    <source>
        <dbReference type="ARBA" id="ARBA00022475"/>
    </source>
</evidence>
<evidence type="ECO:0000313" key="7">
    <source>
        <dbReference type="EMBL" id="MBB3948073.1"/>
    </source>
</evidence>
<feature type="transmembrane region" description="Helical" evidence="6">
    <location>
        <begin position="7"/>
        <end position="24"/>
    </location>
</feature>
<dbReference type="AlphaFoldDB" id="A0A7W6CCT9"/>
<keyword evidence="4 6" id="KW-1133">Transmembrane helix</keyword>
<gene>
    <name evidence="7" type="ORF">GGQ73_004047</name>
</gene>
<feature type="transmembrane region" description="Helical" evidence="6">
    <location>
        <begin position="275"/>
        <end position="300"/>
    </location>
</feature>
<evidence type="ECO:0000256" key="3">
    <source>
        <dbReference type="ARBA" id="ARBA00022692"/>
    </source>
</evidence>
<evidence type="ECO:0000256" key="5">
    <source>
        <dbReference type="ARBA" id="ARBA00023136"/>
    </source>
</evidence>
<dbReference type="EMBL" id="JACIDV010000014">
    <property type="protein sequence ID" value="MBB3948073.1"/>
    <property type="molecule type" value="Genomic_DNA"/>
</dbReference>
<feature type="transmembrane region" description="Helical" evidence="6">
    <location>
        <begin position="166"/>
        <end position="182"/>
    </location>
</feature>
<protein>
    <submittedName>
        <fullName evidence="7">Uncharacterized protein</fullName>
    </submittedName>
</protein>
<keyword evidence="5 6" id="KW-0472">Membrane</keyword>
<name>A0A7W6CCT9_9HYPH</name>
<dbReference type="Proteomes" id="UP000565286">
    <property type="component" value="Unassembled WGS sequence"/>
</dbReference>
<dbReference type="InterPro" id="IPR022791">
    <property type="entry name" value="L-PG_synthase/AglD"/>
</dbReference>
<dbReference type="GO" id="GO:0005886">
    <property type="term" value="C:plasma membrane"/>
    <property type="evidence" value="ECO:0007669"/>
    <property type="project" value="UniProtKB-SubCell"/>
</dbReference>
<dbReference type="PANTHER" id="PTHR39087:SF2">
    <property type="entry name" value="UPF0104 MEMBRANE PROTEIN MJ1595"/>
    <property type="match status" value="1"/>
</dbReference>
<reference evidence="7 8" key="1">
    <citation type="submission" date="2020-08" db="EMBL/GenBank/DDBJ databases">
        <title>Genomic Encyclopedia of Type Strains, Phase IV (KMG-IV): sequencing the most valuable type-strain genomes for metagenomic binning, comparative biology and taxonomic classification.</title>
        <authorList>
            <person name="Goeker M."/>
        </authorList>
    </citation>
    <scope>NUCLEOTIDE SEQUENCE [LARGE SCALE GENOMIC DNA]</scope>
    <source>
        <strain evidence="7 8">DSM 26438</strain>
    </source>
</reference>
<comment type="subcellular location">
    <subcellularLocation>
        <location evidence="1">Cell membrane</location>
        <topology evidence="1">Multi-pass membrane protein</topology>
    </subcellularLocation>
</comment>
<proteinExistence type="predicted"/>
<feature type="transmembrane region" description="Helical" evidence="6">
    <location>
        <begin position="120"/>
        <end position="145"/>
    </location>
</feature>
<evidence type="ECO:0000256" key="4">
    <source>
        <dbReference type="ARBA" id="ARBA00022989"/>
    </source>
</evidence>
<keyword evidence="2" id="KW-1003">Cell membrane</keyword>
<feature type="transmembrane region" description="Helical" evidence="6">
    <location>
        <begin position="76"/>
        <end position="100"/>
    </location>
</feature>
<feature type="transmembrane region" description="Helical" evidence="6">
    <location>
        <begin position="231"/>
        <end position="255"/>
    </location>
</feature>
<evidence type="ECO:0000256" key="6">
    <source>
        <dbReference type="SAM" id="Phobius"/>
    </source>
</evidence>
<keyword evidence="3 6" id="KW-0812">Transmembrane</keyword>
<dbReference type="Pfam" id="PF03706">
    <property type="entry name" value="LPG_synthase_TM"/>
    <property type="match status" value="1"/>
</dbReference>
<sequence length="318" mass="35122">MKWKKYIWPLVGVATIGFSIWLLYKELRHLSLDDVWESLVAIDPHHWFMSGLCTLVAYAALAGYDRIALQHLKRKVGWIFITLTSFTTYALSHNVGASVFSGAVVRYRAYTSKGLSVAEIGVLVALCSFTFAIGTIMLIGLVLVYEPDITERFVDILPVEASRTTGFILLAIVGLYVIGSLMKLRPLKIGSFTLFYPVPRLVIQQLVIGPIELLGAAGIIYFALPEAGNPGFMIILGIFLVSFSAALISHAPGGLGVLELVFVTGLPDMNPADVIAALLVFRLFYLIIPFIFGLFIILFFERSQLAVAERKERCAEQK</sequence>
<comment type="caution">
    <text evidence="7">The sequence shown here is derived from an EMBL/GenBank/DDBJ whole genome shotgun (WGS) entry which is preliminary data.</text>
</comment>
<feature type="transmembrane region" description="Helical" evidence="6">
    <location>
        <begin position="44"/>
        <end position="64"/>
    </location>
</feature>
<organism evidence="7 8">
    <name type="scientific">Rhizobium skierniewicense</name>
    <dbReference type="NCBI Taxonomy" id="984260"/>
    <lineage>
        <taxon>Bacteria</taxon>
        <taxon>Pseudomonadati</taxon>
        <taxon>Pseudomonadota</taxon>
        <taxon>Alphaproteobacteria</taxon>
        <taxon>Hyphomicrobiales</taxon>
        <taxon>Rhizobiaceae</taxon>
        <taxon>Rhizobium/Agrobacterium group</taxon>
        <taxon>Rhizobium</taxon>
    </lineage>
</organism>
<dbReference type="RefSeq" id="WP_183897515.1">
    <property type="nucleotide sequence ID" value="NZ_JACIDV010000014.1"/>
</dbReference>